<name>A0A0E0ACL1_9ORYZ</name>
<accession>A0A0E0ACL1</accession>
<organism evidence="2">
    <name type="scientific">Oryza glumipatula</name>
    <dbReference type="NCBI Taxonomy" id="40148"/>
    <lineage>
        <taxon>Eukaryota</taxon>
        <taxon>Viridiplantae</taxon>
        <taxon>Streptophyta</taxon>
        <taxon>Embryophyta</taxon>
        <taxon>Tracheophyta</taxon>
        <taxon>Spermatophyta</taxon>
        <taxon>Magnoliopsida</taxon>
        <taxon>Liliopsida</taxon>
        <taxon>Poales</taxon>
        <taxon>Poaceae</taxon>
        <taxon>BOP clade</taxon>
        <taxon>Oryzoideae</taxon>
        <taxon>Oryzeae</taxon>
        <taxon>Oryzinae</taxon>
        <taxon>Oryza</taxon>
    </lineage>
</organism>
<dbReference type="Proteomes" id="UP000026961">
    <property type="component" value="Chromosome 6"/>
</dbReference>
<feature type="compositionally biased region" description="Basic and acidic residues" evidence="1">
    <location>
        <begin position="38"/>
        <end position="56"/>
    </location>
</feature>
<dbReference type="EnsemblPlants" id="OGLUM06G24130.1">
    <property type="protein sequence ID" value="OGLUM06G24130.1"/>
    <property type="gene ID" value="OGLUM06G24130"/>
</dbReference>
<reference evidence="2" key="2">
    <citation type="submission" date="2018-05" db="EMBL/GenBank/DDBJ databases">
        <title>OgluRS3 (Oryza glumaepatula Reference Sequence Version 3).</title>
        <authorList>
            <person name="Zhang J."/>
            <person name="Kudrna D."/>
            <person name="Lee S."/>
            <person name="Talag J."/>
            <person name="Welchert J."/>
            <person name="Wing R.A."/>
        </authorList>
    </citation>
    <scope>NUCLEOTIDE SEQUENCE [LARGE SCALE GENOMIC DNA]</scope>
</reference>
<feature type="region of interest" description="Disordered" evidence="1">
    <location>
        <begin position="34"/>
        <end position="90"/>
    </location>
</feature>
<dbReference type="Gramene" id="OGLUM06G24130.1">
    <property type="protein sequence ID" value="OGLUM06G24130.1"/>
    <property type="gene ID" value="OGLUM06G24130"/>
</dbReference>
<feature type="compositionally biased region" description="Basic and acidic residues" evidence="1">
    <location>
        <begin position="78"/>
        <end position="90"/>
    </location>
</feature>
<protein>
    <submittedName>
        <fullName evidence="2">Uncharacterized protein</fullName>
    </submittedName>
</protein>
<keyword evidence="3" id="KW-1185">Reference proteome</keyword>
<evidence type="ECO:0000256" key="1">
    <source>
        <dbReference type="SAM" id="MobiDB-lite"/>
    </source>
</evidence>
<evidence type="ECO:0000313" key="3">
    <source>
        <dbReference type="Proteomes" id="UP000026961"/>
    </source>
</evidence>
<evidence type="ECO:0000313" key="2">
    <source>
        <dbReference type="EnsemblPlants" id="OGLUM06G24130.1"/>
    </source>
</evidence>
<sequence length="284" mass="30853">MGCVIWSFLNEHPAHKSRAGSGWLVEHVRAPRGRRRGRVEERATRTKDGRSRRETGSKGGWWGPARSVSGWGRAVTSQREKKKGDADCRQPRREWGTWAVGFPEWPATTPPRRGDSYYLSVLDLDSLSPLAVSRRRRLLSEWPCVAWWKAVSERGDCTYGTTCLFVPQEVTGGSPQSISRIRVAARIQADGGAGPLARVGKGDGDAGPTDNGGGPACFSGLHYKAPLPRPSAGGHRCGAVATPSVTDEVAPSALLGHIAPEQRKRVWKVVGPTDGKWSRLAKFG</sequence>
<dbReference type="HOGENOM" id="CLU_981330_0_0_1"/>
<proteinExistence type="predicted"/>
<reference evidence="2" key="1">
    <citation type="submission" date="2015-04" db="UniProtKB">
        <authorList>
            <consortium name="EnsemblPlants"/>
        </authorList>
    </citation>
    <scope>IDENTIFICATION</scope>
</reference>
<dbReference type="AlphaFoldDB" id="A0A0E0ACL1"/>